<keyword evidence="1" id="KW-0732">Signal</keyword>
<evidence type="ECO:0000256" key="1">
    <source>
        <dbReference type="SAM" id="SignalP"/>
    </source>
</evidence>
<comment type="caution">
    <text evidence="2">The sequence shown here is derived from an EMBL/GenBank/DDBJ whole genome shotgun (WGS) entry which is preliminary data.</text>
</comment>
<evidence type="ECO:0000313" key="3">
    <source>
        <dbReference type="Proteomes" id="UP000282076"/>
    </source>
</evidence>
<dbReference type="OrthoDB" id="2377048at2"/>
<feature type="signal peptide" evidence="1">
    <location>
        <begin position="1"/>
        <end position="26"/>
    </location>
</feature>
<dbReference type="Proteomes" id="UP000282076">
    <property type="component" value="Unassembled WGS sequence"/>
</dbReference>
<proteinExistence type="predicted"/>
<dbReference type="InterPro" id="IPR024987">
    <property type="entry name" value="DUF3889"/>
</dbReference>
<dbReference type="RefSeq" id="WP_120974390.1">
    <property type="nucleotide sequence ID" value="NZ_RBZM01000002.1"/>
</dbReference>
<organism evidence="2 3">
    <name type="scientific">Cohnella endophytica</name>
    <dbReference type="NCBI Taxonomy" id="2419778"/>
    <lineage>
        <taxon>Bacteria</taxon>
        <taxon>Bacillati</taxon>
        <taxon>Bacillota</taxon>
        <taxon>Bacilli</taxon>
        <taxon>Bacillales</taxon>
        <taxon>Paenibacillaceae</taxon>
        <taxon>Cohnella</taxon>
    </lineage>
</organism>
<gene>
    <name evidence="2" type="ORF">D7Z26_02185</name>
</gene>
<dbReference type="AlphaFoldDB" id="A0A494Y468"/>
<keyword evidence="3" id="KW-1185">Reference proteome</keyword>
<accession>A0A494Y468</accession>
<sequence length="106" mass="12258">MKLSLFPRLTLVAMLFALLGNARTHAQPPEYAQWGKVAMDRTKAKYPGAIIDYWHVGRTQVSADIAEEKFKLWLRNGTLEYGVWVTIRFYTANDRIITIDLSKKDR</sequence>
<feature type="chain" id="PRO_5019751710" evidence="1">
    <location>
        <begin position="27"/>
        <end position="106"/>
    </location>
</feature>
<reference evidence="2 3" key="1">
    <citation type="submission" date="2018-10" db="EMBL/GenBank/DDBJ databases">
        <title>Cohnella sp. M2MS4P-1, whole genome shotgun sequence.</title>
        <authorList>
            <person name="Tuo L."/>
        </authorList>
    </citation>
    <scope>NUCLEOTIDE SEQUENCE [LARGE SCALE GENOMIC DNA]</scope>
    <source>
        <strain evidence="2 3">M2MS4P-1</strain>
    </source>
</reference>
<name>A0A494Y468_9BACL</name>
<dbReference type="Gene3D" id="3.10.450.390">
    <property type="entry name" value="Protein of unknown function DUF3889"/>
    <property type="match status" value="1"/>
</dbReference>
<dbReference type="Pfam" id="PF13028">
    <property type="entry name" value="DUF3889"/>
    <property type="match status" value="1"/>
</dbReference>
<evidence type="ECO:0000313" key="2">
    <source>
        <dbReference type="EMBL" id="RKP56820.1"/>
    </source>
</evidence>
<dbReference type="EMBL" id="RBZM01000002">
    <property type="protein sequence ID" value="RKP56820.1"/>
    <property type="molecule type" value="Genomic_DNA"/>
</dbReference>
<protein>
    <submittedName>
        <fullName evidence="2">DUF3889 domain-containing protein</fullName>
    </submittedName>
</protein>